<accession>A0ABV3DN17</accession>
<gene>
    <name evidence="1" type="ORF">AB0C36_26980</name>
</gene>
<dbReference type="Proteomes" id="UP001551482">
    <property type="component" value="Unassembled WGS sequence"/>
</dbReference>
<name>A0ABV3DN17_9ACTN</name>
<keyword evidence="2" id="KW-1185">Reference proteome</keyword>
<evidence type="ECO:0000313" key="2">
    <source>
        <dbReference type="Proteomes" id="UP001551482"/>
    </source>
</evidence>
<dbReference type="InterPro" id="IPR009351">
    <property type="entry name" value="AlkZ-like"/>
</dbReference>
<reference evidence="1 2" key="1">
    <citation type="submission" date="2024-06" db="EMBL/GenBank/DDBJ databases">
        <title>The Natural Products Discovery Center: Release of the First 8490 Sequenced Strains for Exploring Actinobacteria Biosynthetic Diversity.</title>
        <authorList>
            <person name="Kalkreuter E."/>
            <person name="Kautsar S.A."/>
            <person name="Yang D."/>
            <person name="Bader C.D."/>
            <person name="Teijaro C.N."/>
            <person name="Fluegel L."/>
            <person name="Davis C.M."/>
            <person name="Simpson J.R."/>
            <person name="Lauterbach L."/>
            <person name="Steele A.D."/>
            <person name="Gui C."/>
            <person name="Meng S."/>
            <person name="Li G."/>
            <person name="Viehrig K."/>
            <person name="Ye F."/>
            <person name="Su P."/>
            <person name="Kiefer A.F."/>
            <person name="Nichols A."/>
            <person name="Cepeda A.J."/>
            <person name="Yan W."/>
            <person name="Fan B."/>
            <person name="Jiang Y."/>
            <person name="Adhikari A."/>
            <person name="Zheng C.-J."/>
            <person name="Schuster L."/>
            <person name="Cowan T.M."/>
            <person name="Smanski M.J."/>
            <person name="Chevrette M.G."/>
            <person name="De Carvalho L.P.S."/>
            <person name="Shen B."/>
        </authorList>
    </citation>
    <scope>NUCLEOTIDE SEQUENCE [LARGE SCALE GENOMIC DNA]</scope>
    <source>
        <strain evidence="1 2">NPDC048946</strain>
    </source>
</reference>
<comment type="caution">
    <text evidence="1">The sequence shown here is derived from an EMBL/GenBank/DDBJ whole genome shotgun (WGS) entry which is preliminary data.</text>
</comment>
<dbReference type="RefSeq" id="WP_358358616.1">
    <property type="nucleotide sequence ID" value="NZ_JBEZFP010000080.1"/>
</dbReference>
<organism evidence="1 2">
    <name type="scientific">Streptodolium elevatio</name>
    <dbReference type="NCBI Taxonomy" id="3157996"/>
    <lineage>
        <taxon>Bacteria</taxon>
        <taxon>Bacillati</taxon>
        <taxon>Actinomycetota</taxon>
        <taxon>Actinomycetes</taxon>
        <taxon>Kitasatosporales</taxon>
        <taxon>Streptomycetaceae</taxon>
        <taxon>Streptodolium</taxon>
    </lineage>
</organism>
<dbReference type="Pfam" id="PF06224">
    <property type="entry name" value="AlkZ-like"/>
    <property type="match status" value="1"/>
</dbReference>
<evidence type="ECO:0000313" key="1">
    <source>
        <dbReference type="EMBL" id="MEU8137148.1"/>
    </source>
</evidence>
<proteinExistence type="predicted"/>
<sequence length="403" mass="43536">MTNEQAVPRLTGGQVCAARFAAQGLGTPFAGDTPATLVPVAVTAMAGAHAQVMSAAELGIGLRVEGATRQDVREALWQHHSIVKTYGPRGTVHFLPAAEMPYWVGALSSVPPMASNAFPEGVRMTDDQTEAVIEAIADSLKAADLTIDELSDAVVERAGEWAGDLVMPAFQTMWPRWRQAQHLAGLRGVLAFGPNRGRKVTYTNPHRLNPFEPAEPREALGHVLRAYLNAYGPSTPQRFAHWLAAPKPWAVEVFAEAGDGLRPVQVELDGEGSGEAWLPADHVLFEAAADAAPPTEHLGVRLLPYFDTYSYRVGNQPPELLYPGKAADRVLRGNFQNLVVDGVVAGLWHVRRSGRKLHVTVEPLVTLTRRQRADLDEQVDRVGVVLEGRPDLTIGPVTVGGHA</sequence>
<protein>
    <submittedName>
        <fullName evidence="1">Crosslink repair DNA glycosylase YcaQ family protein</fullName>
    </submittedName>
</protein>
<dbReference type="PANTHER" id="PTHR38479:SF2">
    <property type="entry name" value="WINGED HELIX DNA-BINDING DOMAIN-CONTAINING PROTEIN"/>
    <property type="match status" value="1"/>
</dbReference>
<dbReference type="EMBL" id="JBEZFP010000080">
    <property type="protein sequence ID" value="MEU8137148.1"/>
    <property type="molecule type" value="Genomic_DNA"/>
</dbReference>
<dbReference type="PANTHER" id="PTHR38479">
    <property type="entry name" value="LMO0824 PROTEIN"/>
    <property type="match status" value="1"/>
</dbReference>